<reference evidence="3" key="1">
    <citation type="submission" date="2025-08" db="UniProtKB">
        <authorList>
            <consortium name="Ensembl"/>
        </authorList>
    </citation>
    <scope>IDENTIFICATION</scope>
</reference>
<feature type="region of interest" description="Disordered" evidence="1">
    <location>
        <begin position="116"/>
        <end position="195"/>
    </location>
</feature>
<reference evidence="3" key="2">
    <citation type="submission" date="2025-09" db="UniProtKB">
        <authorList>
            <consortium name="Ensembl"/>
        </authorList>
    </citation>
    <scope>IDENTIFICATION</scope>
</reference>
<dbReference type="SUPFAM" id="SSF54001">
    <property type="entry name" value="Cysteine proteinases"/>
    <property type="match status" value="1"/>
</dbReference>
<organism evidence="3 4">
    <name type="scientific">Eptatretus burgeri</name>
    <name type="common">Inshore hagfish</name>
    <dbReference type="NCBI Taxonomy" id="7764"/>
    <lineage>
        <taxon>Eukaryota</taxon>
        <taxon>Metazoa</taxon>
        <taxon>Chordata</taxon>
        <taxon>Craniata</taxon>
        <taxon>Vertebrata</taxon>
        <taxon>Cyclostomata</taxon>
        <taxon>Myxini</taxon>
        <taxon>Myxiniformes</taxon>
        <taxon>Myxinidae</taxon>
        <taxon>Eptatretinae</taxon>
        <taxon>Eptatretus</taxon>
    </lineage>
</organism>
<dbReference type="Proteomes" id="UP000694388">
    <property type="component" value="Unplaced"/>
</dbReference>
<name>A0A8C4NC19_EPTBU</name>
<dbReference type="InterPro" id="IPR028889">
    <property type="entry name" value="USP"/>
</dbReference>
<dbReference type="GeneTree" id="ENSGT00930000152849"/>
<accession>A0A8C4NC19</accession>
<feature type="compositionally biased region" description="Polar residues" evidence="1">
    <location>
        <begin position="60"/>
        <end position="76"/>
    </location>
</feature>
<evidence type="ECO:0000256" key="1">
    <source>
        <dbReference type="SAM" id="MobiDB-lite"/>
    </source>
</evidence>
<evidence type="ECO:0000313" key="4">
    <source>
        <dbReference type="Proteomes" id="UP000694388"/>
    </source>
</evidence>
<feature type="region of interest" description="Disordered" evidence="1">
    <location>
        <begin position="49"/>
        <end position="77"/>
    </location>
</feature>
<sequence>MLTIVRASWQASNGSWYKMNDSLVNKVELSEVLLQKAYLLFYNRSTGAAGGENKEPSESVDMQSGDANRSNKQAQNKARCKIDTEYLSRCLQDHHAGKSSALPVVPTHAPLCCGTGKASRLKRQREDDDNDDGCVGTKRVCHTHDDVTSRPEPPPLRTMSQGEPRQGIMKKRKRSKCEDGEDDEGKPKRRQVEWT</sequence>
<dbReference type="InterPro" id="IPR038765">
    <property type="entry name" value="Papain-like_cys_pep_sf"/>
</dbReference>
<feature type="domain" description="USP" evidence="2">
    <location>
        <begin position="1"/>
        <end position="45"/>
    </location>
</feature>
<dbReference type="AlphaFoldDB" id="A0A8C4NC19"/>
<protein>
    <recommendedName>
        <fullName evidence="2">USP domain-containing protein</fullName>
    </recommendedName>
</protein>
<evidence type="ECO:0000313" key="3">
    <source>
        <dbReference type="Ensembl" id="ENSEBUP00000005488.1"/>
    </source>
</evidence>
<dbReference type="PROSITE" id="PS50235">
    <property type="entry name" value="USP_3"/>
    <property type="match status" value="1"/>
</dbReference>
<evidence type="ECO:0000259" key="2">
    <source>
        <dbReference type="PROSITE" id="PS50235"/>
    </source>
</evidence>
<proteinExistence type="predicted"/>
<dbReference type="Ensembl" id="ENSEBUT00000005926.1">
    <property type="protein sequence ID" value="ENSEBUP00000005488.1"/>
    <property type="gene ID" value="ENSEBUG00000003729.1"/>
</dbReference>
<keyword evidence="4" id="KW-1185">Reference proteome</keyword>
<dbReference type="Gene3D" id="3.90.70.10">
    <property type="entry name" value="Cysteine proteinases"/>
    <property type="match status" value="1"/>
</dbReference>